<evidence type="ECO:0000259" key="1">
    <source>
        <dbReference type="Pfam" id="PF14301"/>
    </source>
</evidence>
<protein>
    <submittedName>
        <fullName evidence="2">DUF4376 domain-containing protein</fullName>
    </submittedName>
</protein>
<dbReference type="OrthoDB" id="7585645at2"/>
<gene>
    <name evidence="2" type="ORF">EWE75_18675</name>
</gene>
<dbReference type="Pfam" id="PF14301">
    <property type="entry name" value="DUF4376"/>
    <property type="match status" value="1"/>
</dbReference>
<dbReference type="AlphaFoldDB" id="A0A4Q6XWS0"/>
<dbReference type="Proteomes" id="UP000292085">
    <property type="component" value="Unassembled WGS sequence"/>
</dbReference>
<reference evidence="2 3" key="1">
    <citation type="submission" date="2019-02" db="EMBL/GenBank/DDBJ databases">
        <authorList>
            <person name="Li Y."/>
        </authorList>
    </citation>
    <scope>NUCLEOTIDE SEQUENCE [LARGE SCALE GENOMIC DNA]</scope>
    <source>
        <strain evidence="2 3">3-7</strain>
    </source>
</reference>
<dbReference type="EMBL" id="SGIS01000035">
    <property type="protein sequence ID" value="RZF61217.1"/>
    <property type="molecule type" value="Genomic_DNA"/>
</dbReference>
<dbReference type="InterPro" id="IPR025484">
    <property type="entry name" value="DUF4376"/>
</dbReference>
<evidence type="ECO:0000313" key="3">
    <source>
        <dbReference type="Proteomes" id="UP000292085"/>
    </source>
</evidence>
<proteinExistence type="predicted"/>
<dbReference type="RefSeq" id="WP_130159623.1">
    <property type="nucleotide sequence ID" value="NZ_SGIS01000035.1"/>
</dbReference>
<keyword evidence="3" id="KW-1185">Reference proteome</keyword>
<evidence type="ECO:0000313" key="2">
    <source>
        <dbReference type="EMBL" id="RZF61217.1"/>
    </source>
</evidence>
<sequence>MIAMFCIGTPGQSPRMFITTDEVEARAQLHEGEVCFNQANYVAAPHIINAEGNALVVAGVSLDVQREAKWIEARNYRDAYSTSGCTTALGRVDTNTNAQRNINGAATAAMIAKVSGVPFSVDWTMADNSVVTHNEDQMIAMGLTVVGFLSACQKAGTAIRDKIAVADIAGLSALDITGGYPANGA</sequence>
<organism evidence="2 3">
    <name type="scientific">Sphingomonas populi</name>
    <dbReference type="NCBI Taxonomy" id="2484750"/>
    <lineage>
        <taxon>Bacteria</taxon>
        <taxon>Pseudomonadati</taxon>
        <taxon>Pseudomonadota</taxon>
        <taxon>Alphaproteobacteria</taxon>
        <taxon>Sphingomonadales</taxon>
        <taxon>Sphingomonadaceae</taxon>
        <taxon>Sphingomonas</taxon>
    </lineage>
</organism>
<feature type="domain" description="DUF4376" evidence="1">
    <location>
        <begin position="65"/>
        <end position="167"/>
    </location>
</feature>
<name>A0A4Q6XWS0_9SPHN</name>
<comment type="caution">
    <text evidence="2">The sequence shown here is derived from an EMBL/GenBank/DDBJ whole genome shotgun (WGS) entry which is preliminary data.</text>
</comment>
<accession>A0A4Q6XWS0</accession>